<dbReference type="RefSeq" id="WP_275111386.1">
    <property type="nucleotide sequence ID" value="NZ_JAKJSC010000007.1"/>
</dbReference>
<reference evidence="7 8" key="1">
    <citation type="submission" date="2022-01" db="EMBL/GenBank/DDBJ databases">
        <title>Labilibaculum sp. nov, a marine bacterium isolated from Antarctica.</title>
        <authorList>
            <person name="Dai W."/>
        </authorList>
    </citation>
    <scope>NUCLEOTIDE SEQUENCE [LARGE SCALE GENOMIC DNA]</scope>
    <source>
        <strain evidence="7 8">DW002</strain>
    </source>
</reference>
<keyword evidence="8" id="KW-1185">Reference proteome</keyword>
<protein>
    <submittedName>
        <fullName evidence="7">Alpha-glucan family phosphorylase</fullName>
    </submittedName>
</protein>
<dbReference type="InterPro" id="IPR024517">
    <property type="entry name" value="Glycogen_phosphorylase_DUF3417"/>
</dbReference>
<comment type="caution">
    <text evidence="7">The sequence shown here is derived from an EMBL/GenBank/DDBJ whole genome shotgun (WGS) entry which is preliminary data.</text>
</comment>
<organism evidence="7 8">
    <name type="scientific">Paralabilibaculum antarcticum</name>
    <dbReference type="NCBI Taxonomy" id="2912572"/>
    <lineage>
        <taxon>Bacteria</taxon>
        <taxon>Pseudomonadati</taxon>
        <taxon>Bacteroidota</taxon>
        <taxon>Bacteroidia</taxon>
        <taxon>Marinilabiliales</taxon>
        <taxon>Marinifilaceae</taxon>
        <taxon>Paralabilibaculum</taxon>
    </lineage>
</organism>
<dbReference type="NCBIfam" id="TIGR02094">
    <property type="entry name" value="more_P_ylases"/>
    <property type="match status" value="1"/>
</dbReference>
<dbReference type="EMBL" id="JAKJSC010000007">
    <property type="protein sequence ID" value="MDE5420055.1"/>
    <property type="molecule type" value="Genomic_DNA"/>
</dbReference>
<evidence type="ECO:0000256" key="5">
    <source>
        <dbReference type="ARBA" id="ARBA00022679"/>
    </source>
</evidence>
<dbReference type="PANTHER" id="PTHR42655">
    <property type="entry name" value="GLYCOGEN PHOSPHORYLASE"/>
    <property type="match status" value="1"/>
</dbReference>
<dbReference type="PANTHER" id="PTHR42655:SF1">
    <property type="entry name" value="GLYCOGEN PHOSPHORYLASE"/>
    <property type="match status" value="1"/>
</dbReference>
<evidence type="ECO:0000256" key="2">
    <source>
        <dbReference type="ARBA" id="ARBA00006047"/>
    </source>
</evidence>
<comment type="catalytic activity">
    <reaction evidence="1">
        <text>[(1-&gt;4)-alpha-D-glucosyl](n) + phosphate = [(1-&gt;4)-alpha-D-glucosyl](n-1) + alpha-D-glucose 1-phosphate</text>
        <dbReference type="Rhea" id="RHEA:41732"/>
        <dbReference type="Rhea" id="RHEA-COMP:9584"/>
        <dbReference type="Rhea" id="RHEA-COMP:9586"/>
        <dbReference type="ChEBI" id="CHEBI:15444"/>
        <dbReference type="ChEBI" id="CHEBI:43474"/>
        <dbReference type="ChEBI" id="CHEBI:58601"/>
        <dbReference type="EC" id="2.4.1.1"/>
    </reaction>
</comment>
<evidence type="ECO:0000313" key="7">
    <source>
        <dbReference type="EMBL" id="MDE5420055.1"/>
    </source>
</evidence>
<keyword evidence="3" id="KW-0021">Allosteric enzyme</keyword>
<evidence type="ECO:0000256" key="4">
    <source>
        <dbReference type="ARBA" id="ARBA00022676"/>
    </source>
</evidence>
<evidence type="ECO:0000256" key="3">
    <source>
        <dbReference type="ARBA" id="ARBA00022533"/>
    </source>
</evidence>
<keyword evidence="5" id="KW-0808">Transferase</keyword>
<proteinExistence type="inferred from homology"/>
<dbReference type="InterPro" id="IPR011834">
    <property type="entry name" value="Agluc_phsphrylas"/>
</dbReference>
<dbReference type="InterPro" id="IPR000811">
    <property type="entry name" value="Glyco_trans_35"/>
</dbReference>
<gene>
    <name evidence="7" type="primary">glgP</name>
    <name evidence="7" type="ORF">L3049_18855</name>
</gene>
<dbReference type="Pfam" id="PF05693">
    <property type="entry name" value="Glycogen_syn"/>
    <property type="match status" value="2"/>
</dbReference>
<evidence type="ECO:0000313" key="8">
    <source>
        <dbReference type="Proteomes" id="UP001528920"/>
    </source>
</evidence>
<comment type="similarity">
    <text evidence="2">Belongs to the glycogen phosphorylase family.</text>
</comment>
<sequence>MNKRKITPDYVFEVSWEVCNKVGGIHTVISTKALTLKPLFEDNIIYIGPDFNSQEHRDKEFVEDVQLFSEWRTQALREGLSVRIGRWKIPGNPIVILIDFSSLMPLKDSVYTKLWEVYRLESLYGHDDYDDAAMFGYASGKAIESFVKFNELSDQKVVAQFHEWMTGSGCLYIKDSALDIATVFTTHATMLGRVLASNYENLYDNLKYFNAIEKPRQYNVTAKCSLEKCAAQAADCLSTVSEITARECAHFHDRSVDVVMPNGFEDDFVPDEEELKIKAGNAKKNLRKVAEALIGYELADNALLIGTGGRYEYKNKGIDVFLEALAQLNENKYFDRNVVAFFLIPGDQRGARKDLQENLSNYPEKKPLITPFLTHYLGNVDQDEILRKVKELGFGNGQNERVKVIFVPTYLDGADGIFNKSYYELLMGLDLSVFPSYYEPWGYTPMESVAFSVPTITTSLAGFGQWVRMIGEAGKGGVEVVERNDSNTKEVVSSIASYIQNFAVKSIDELLLCRENARSIAERTLWGNFIGNYHQAYEIAIKKNMEKRNESDAYVETGNNLSIPKSNHIHWRKLIIESNLPKELIGLEELSKNLWWCWNYRAIDLYKSIDKKLWISCKKNPILLLKQVPNSRMNELAGDKEFMAKYSSVIKEFNDYMNEKPEEGQPKIAYFSMEYGLNNNLKIYSGGLGILAGDYLKEASDSNVDMVAVGFMYRFGYFTQRLSLNGEQLVELDAQKFSQLPISRVRDSAGIEKSITFSLEGRTVIAKIWKVAVGRISLYLLDTDTEMNEEQDRSLTHQLYGGDWDNRIKQEILLGLGGIKTLEVLDIEPDLYHCNEGHAALINVERLINLIAKGYRYEEALEIVRSSSLFTTHTPVPAGHDTFSADMIRHYLSYVPEQLKLDWDQFLALGRVNPLDYNEKFSMSNLAANTSVAMNGVSMLHGKISQEMFNNLYQGYFPEELHIGYVTNGVHYPSWTAQEWRSLYEKEFDAGFVNDLSNKDYWRKIYDVPDKKIWKIKNTLRKKLIDFAKKRFQENWVKRYEDPRALVDIIDSIDENALTIGFARRFATYKRAHLLFSDLDRLSKLLNNPEKPVQFIFAGKAHPADKAGQDLIKLIVEISRRPEFEGKILFLENYDMELGQRLVKGVDIWMNTPTRPLEASGTSGEKAVMNGVLNFSVLDGWWLEGYREGAGWALTENRTYDNQGFQDELDAQTIYSMFENEVIPLYYDRDKNDIPVAWIQYVKKCIAEIAPEYTTKRMIDDYKDRFYNKMHKRVLKLKENDYQISKDVAAWKQRILNGWDQIEVVSVDTPSTPKHKYQSGEKYHMEVALDLKGLIDESIGVELVLRTAMDNQKPGPIRTEQLIFDRKVDTLAFYRLDLELNDPGIFDFGLRMYAYNSELAHRQDFNYVKWI</sequence>
<dbReference type="SUPFAM" id="SSF53756">
    <property type="entry name" value="UDP-Glycosyltransferase/glycogen phosphorylase"/>
    <property type="match status" value="2"/>
</dbReference>
<name>A0ABT5VXA5_9BACT</name>
<dbReference type="Pfam" id="PF00343">
    <property type="entry name" value="Phosphorylase"/>
    <property type="match status" value="1"/>
</dbReference>
<dbReference type="Proteomes" id="UP001528920">
    <property type="component" value="Unassembled WGS sequence"/>
</dbReference>
<keyword evidence="4" id="KW-0328">Glycosyltransferase</keyword>
<evidence type="ECO:0000259" key="6">
    <source>
        <dbReference type="Pfam" id="PF11897"/>
    </source>
</evidence>
<evidence type="ECO:0000256" key="1">
    <source>
        <dbReference type="ARBA" id="ARBA00001275"/>
    </source>
</evidence>
<dbReference type="Pfam" id="PF11897">
    <property type="entry name" value="DUF3417"/>
    <property type="match status" value="1"/>
</dbReference>
<dbReference type="InterPro" id="IPR052182">
    <property type="entry name" value="Glycogen/Maltodextrin_Phosph"/>
</dbReference>
<feature type="domain" description="DUF3417" evidence="6">
    <location>
        <begin position="580"/>
        <end position="681"/>
    </location>
</feature>
<dbReference type="InterPro" id="IPR008631">
    <property type="entry name" value="Glycogen_synth"/>
</dbReference>
<dbReference type="Gene3D" id="3.40.50.2000">
    <property type="entry name" value="Glycogen Phosphorylase B"/>
    <property type="match status" value="4"/>
</dbReference>
<accession>A0ABT5VXA5</accession>